<dbReference type="InterPro" id="IPR015996">
    <property type="entry name" value="UCP028451"/>
</dbReference>
<proteinExistence type="predicted"/>
<dbReference type="NCBIfam" id="TIGR02453">
    <property type="entry name" value="TIGR02453 family protein"/>
    <property type="match status" value="1"/>
</dbReference>
<gene>
    <name evidence="1" type="ORF">GNY06_08450</name>
</gene>
<comment type="caution">
    <text evidence="1">The sequence shown here is derived from an EMBL/GenBank/DDBJ whole genome shotgun (WGS) entry which is preliminary data.</text>
</comment>
<dbReference type="PANTHER" id="PTHR36452">
    <property type="entry name" value="CHROMOSOME 12, WHOLE GENOME SHOTGUN SEQUENCE"/>
    <property type="match status" value="1"/>
</dbReference>
<dbReference type="InterPro" id="IPR012808">
    <property type="entry name" value="CHP02453"/>
</dbReference>
<protein>
    <submittedName>
        <fullName evidence="1">TIGR02453 family protein</fullName>
    </submittedName>
</protein>
<organism evidence="1 2">
    <name type="scientific">Elizabethkingia argenteiflava</name>
    <dbReference type="NCBI Taxonomy" id="2681556"/>
    <lineage>
        <taxon>Bacteria</taxon>
        <taxon>Pseudomonadati</taxon>
        <taxon>Bacteroidota</taxon>
        <taxon>Flavobacteriia</taxon>
        <taxon>Flavobacteriales</taxon>
        <taxon>Weeksellaceae</taxon>
        <taxon>Elizabethkingia</taxon>
    </lineage>
</organism>
<evidence type="ECO:0000313" key="1">
    <source>
        <dbReference type="EMBL" id="NAW51410.1"/>
    </source>
</evidence>
<dbReference type="Pfam" id="PF09365">
    <property type="entry name" value="DUF2461"/>
    <property type="match status" value="1"/>
</dbReference>
<name>A0A845PZ99_9FLAO</name>
<keyword evidence="2" id="KW-1185">Reference proteome</keyword>
<dbReference type="AlphaFoldDB" id="A0A845PZ99"/>
<dbReference type="Proteomes" id="UP000553459">
    <property type="component" value="Unassembled WGS sequence"/>
</dbReference>
<dbReference type="PIRSF" id="PIRSF028451">
    <property type="entry name" value="UCP028451"/>
    <property type="match status" value="1"/>
</dbReference>
<accession>A0A845PZ99</accession>
<dbReference type="EMBL" id="JAAABJ010000525">
    <property type="protein sequence ID" value="NAW51410.1"/>
    <property type="molecule type" value="Genomic_DNA"/>
</dbReference>
<dbReference type="PANTHER" id="PTHR36452:SF1">
    <property type="entry name" value="DUF2461 DOMAIN-CONTAINING PROTEIN"/>
    <property type="match status" value="1"/>
</dbReference>
<sequence length="232" mass="27279">MYISIYEYTFRYFGVFKTFGNNEREWFFQHKSLYEAAHKNFISFVNEVINAFAESYPEIGNLNAKSTLFRIYRDIRFSPNKDAFKINFAATLVKERKKTVDRAGYYIHIQLGNCMLAGDIYIKDKKSLVAIRKKISTDPDEFLKTIENKYFIDNLIMHGDTLKRVPRGFDEKDPMVAYLKLKEFVIYHALPDAEVVSPSFVSKCCKIFKAAKLFNEFINEAIINYYHSEHNN</sequence>
<evidence type="ECO:0000313" key="2">
    <source>
        <dbReference type="Proteomes" id="UP000553459"/>
    </source>
</evidence>
<reference evidence="1 2" key="1">
    <citation type="submission" date="2019-11" db="EMBL/GenBank/DDBJ databases">
        <title>Characterization of Elizabethkingia argenteiflava sp. nov., isolated from inner surface of Soybean Pods.</title>
        <authorList>
            <person name="Mo S."/>
        </authorList>
    </citation>
    <scope>NUCLEOTIDE SEQUENCE [LARGE SCALE GENOMIC DNA]</scope>
    <source>
        <strain evidence="1 2">YB22</strain>
    </source>
</reference>